<dbReference type="Gene3D" id="3.30.450.20">
    <property type="entry name" value="PAS domain"/>
    <property type="match status" value="2"/>
</dbReference>
<dbReference type="SMART" id="SM00331">
    <property type="entry name" value="PP2C_SIG"/>
    <property type="match status" value="1"/>
</dbReference>
<proteinExistence type="predicted"/>
<dbReference type="Gene3D" id="3.30.450.40">
    <property type="match status" value="1"/>
</dbReference>
<dbReference type="Pfam" id="PF08447">
    <property type="entry name" value="PAS_3"/>
    <property type="match status" value="1"/>
</dbReference>
<dbReference type="SUPFAM" id="SSF55781">
    <property type="entry name" value="GAF domain-like"/>
    <property type="match status" value="1"/>
</dbReference>
<protein>
    <recommendedName>
        <fullName evidence="2">PPM-type phosphatase domain-containing protein</fullName>
    </recommendedName>
</protein>
<dbReference type="InterPro" id="IPR000014">
    <property type="entry name" value="PAS"/>
</dbReference>
<reference evidence="3 4" key="1">
    <citation type="journal article" date="2016" name="Front. Microbiol.">
        <title>Comparative Genomics Analysis of Streptomyces Species Reveals Their Adaptation to the Marine Environment and Their Diversity at the Genomic Level.</title>
        <authorList>
            <person name="Tian X."/>
            <person name="Zhang Z."/>
            <person name="Yang T."/>
            <person name="Chen M."/>
            <person name="Li J."/>
            <person name="Chen F."/>
            <person name="Yang J."/>
            <person name="Li W."/>
            <person name="Zhang B."/>
            <person name="Zhang Z."/>
            <person name="Wu J."/>
            <person name="Zhang C."/>
            <person name="Long L."/>
            <person name="Xiao J."/>
        </authorList>
    </citation>
    <scope>NUCLEOTIDE SEQUENCE [LARGE SCALE GENOMIC DNA]</scope>
    <source>
        <strain evidence="3 4">SCSIO 10429</strain>
    </source>
</reference>
<dbReference type="InterPro" id="IPR036457">
    <property type="entry name" value="PPM-type-like_dom_sf"/>
</dbReference>
<dbReference type="PANTHER" id="PTHR43156:SF2">
    <property type="entry name" value="STAGE II SPORULATION PROTEIN E"/>
    <property type="match status" value="1"/>
</dbReference>
<dbReference type="InterPro" id="IPR013655">
    <property type="entry name" value="PAS_fold_3"/>
</dbReference>
<dbReference type="InterPro" id="IPR052016">
    <property type="entry name" value="Bact_Sigma-Reg"/>
</dbReference>
<evidence type="ECO:0000256" key="1">
    <source>
        <dbReference type="ARBA" id="ARBA00022801"/>
    </source>
</evidence>
<dbReference type="Gene3D" id="2.10.70.100">
    <property type="match status" value="1"/>
</dbReference>
<dbReference type="PANTHER" id="PTHR43156">
    <property type="entry name" value="STAGE II SPORULATION PROTEIN E-RELATED"/>
    <property type="match status" value="1"/>
</dbReference>
<dbReference type="Gene3D" id="3.30.565.10">
    <property type="entry name" value="Histidine kinase-like ATPase, C-terminal domain"/>
    <property type="match status" value="1"/>
</dbReference>
<evidence type="ECO:0000259" key="2">
    <source>
        <dbReference type="SMART" id="SM00331"/>
    </source>
</evidence>
<evidence type="ECO:0000313" key="4">
    <source>
        <dbReference type="Proteomes" id="UP000176005"/>
    </source>
</evidence>
<dbReference type="InterPro" id="IPR029016">
    <property type="entry name" value="GAF-like_dom_sf"/>
</dbReference>
<dbReference type="CDD" id="cd00130">
    <property type="entry name" value="PAS"/>
    <property type="match status" value="1"/>
</dbReference>
<accession>A0A1E7L4G7</accession>
<keyword evidence="4" id="KW-1185">Reference proteome</keyword>
<dbReference type="InterPro" id="IPR036890">
    <property type="entry name" value="HATPase_C_sf"/>
</dbReference>
<dbReference type="SUPFAM" id="SSF55785">
    <property type="entry name" value="PYP-like sensor domain (PAS domain)"/>
    <property type="match status" value="1"/>
</dbReference>
<dbReference type="CDD" id="cd16936">
    <property type="entry name" value="HATPase_RsbW-like"/>
    <property type="match status" value="1"/>
</dbReference>
<sequence length="996" mass="107994">MGGADDLRLRVLSGVEGLGEAEYLRLAVQQAMASVAGLGGFAHLREPEEQALRLEAASGLPAAVCRRWERLTDREETAPVQAAREGYAVWAPTWPTPADVEDIDSTGTADWEELGVLSAPLRVDGVLVGTLSVLTAAETSGEERAGVERLAEAAAWGLPGTEMPRLSGPPWWQEGSGTQRPLTDNTRIETPMGTWDWDLRTGKVQMDAASARALGHTGVAPPVWDQRLETWLSHIHEDDRSEVDREMRRALAEDDAAAGHVSAIVYRVRDAQERIGWVQTLAWIWRDEHGEVVRAFGTAADVTGQQNRLQFLALQQERHPDPMCALGPDDRVVWNNRAARHLTAVRGFGVVGEIPWLADPRLEEQGLPNMLRFARTAGGAAVQHEVEVEDPQGQMAAAYTVRAFSAGEHVVMQMVDVTAHRRAERTAVGRARQVERLRSEMAAALHAADVLDVVTRHALPLVDADGLLICRVSGRERDERTLLGEVGYPAGWGRALLDRDDPALQPRTLLDDETPRFVTSAEIGDLWPHLARLVQQSGHQAWALLPLDVGGGSAGRERVGHLAVSWSRERDPGPEERTLLVTVSGLLAQALARAWAYDREHARAQELRRSLQPTILPDVPAVATAARHRPGQADEPSAWYDAIPLPGGRVALISGAITGPGGLRTAVTMSRVRTAVATLAREDHPLRELMVLVNESVARQADDAGVMLLVAAYDATTGHLEMASAGHPPPALTAPGGGSRVCDLPIGPPLGGRTLPYEVSEQQVPAGTLMTVSTAGLAADGSNARHLDEAMARRLERAAAESRPDPGSGLETLADEVAADLDGRQRDAALLLARLDRVPDDHIVRWDLPLDAASASRGRDLAVEQMRRWHAAEEMEWSVQLAVSELLGNVVRHAHAGPLWVRMLYLNPVVVIQVHDGSRSSPHMQPLQLMDENGRGLLMIGKTAAAWGTHQTHDGKWIWVEFHPDGVPRGPAIGVDDGGAVDLDELERSLGVSEEE</sequence>
<dbReference type="EMBL" id="LJGW01000252">
    <property type="protein sequence ID" value="OEV11048.1"/>
    <property type="molecule type" value="Genomic_DNA"/>
</dbReference>
<keyword evidence="1" id="KW-0378">Hydrolase</keyword>
<feature type="domain" description="PPM-type phosphatase" evidence="2">
    <location>
        <begin position="628"/>
        <end position="835"/>
    </location>
</feature>
<dbReference type="InterPro" id="IPR001932">
    <property type="entry name" value="PPM-type_phosphatase-like_dom"/>
</dbReference>
<comment type="caution">
    <text evidence="3">The sequence shown here is derived from an EMBL/GenBank/DDBJ whole genome shotgun (WGS) entry which is preliminary data.</text>
</comment>
<dbReference type="Proteomes" id="UP000176005">
    <property type="component" value="Unassembled WGS sequence"/>
</dbReference>
<organism evidence="3 4">
    <name type="scientific">Streptomyces nanshensis</name>
    <dbReference type="NCBI Taxonomy" id="518642"/>
    <lineage>
        <taxon>Bacteria</taxon>
        <taxon>Bacillati</taxon>
        <taxon>Actinomycetota</taxon>
        <taxon>Actinomycetes</taxon>
        <taxon>Kitasatosporales</taxon>
        <taxon>Streptomycetaceae</taxon>
        <taxon>Streptomyces</taxon>
    </lineage>
</organism>
<name>A0A1E7L4G7_9ACTN</name>
<dbReference type="Pfam" id="PF13581">
    <property type="entry name" value="HATPase_c_2"/>
    <property type="match status" value="1"/>
</dbReference>
<evidence type="ECO:0000313" key="3">
    <source>
        <dbReference type="EMBL" id="OEV11048.1"/>
    </source>
</evidence>
<dbReference type="SUPFAM" id="SSF55874">
    <property type="entry name" value="ATPase domain of HSP90 chaperone/DNA topoisomerase II/histidine kinase"/>
    <property type="match status" value="1"/>
</dbReference>
<dbReference type="Pfam" id="PF07228">
    <property type="entry name" value="SpoIIE"/>
    <property type="match status" value="1"/>
</dbReference>
<dbReference type="RefSeq" id="WP_070017349.1">
    <property type="nucleotide sequence ID" value="NZ_LJGW01000252.1"/>
</dbReference>
<gene>
    <name evidence="3" type="ORF">AN218_14745</name>
</gene>
<dbReference type="AlphaFoldDB" id="A0A1E7L4G7"/>
<dbReference type="InterPro" id="IPR035965">
    <property type="entry name" value="PAS-like_dom_sf"/>
</dbReference>
<dbReference type="InterPro" id="IPR003594">
    <property type="entry name" value="HATPase_dom"/>
</dbReference>
<dbReference type="Gene3D" id="3.60.40.10">
    <property type="entry name" value="PPM-type phosphatase domain"/>
    <property type="match status" value="1"/>
</dbReference>
<dbReference type="GO" id="GO:0016791">
    <property type="term" value="F:phosphatase activity"/>
    <property type="evidence" value="ECO:0007669"/>
    <property type="project" value="TreeGrafter"/>
</dbReference>